<dbReference type="Proteomes" id="UP000521922">
    <property type="component" value="Unassembled WGS sequence"/>
</dbReference>
<dbReference type="InterPro" id="IPR006311">
    <property type="entry name" value="TAT_signal"/>
</dbReference>
<dbReference type="CDD" id="cd03457">
    <property type="entry name" value="intradiol_dioxygenase_like"/>
    <property type="match status" value="1"/>
</dbReference>
<dbReference type="RefSeq" id="WP_179750437.1">
    <property type="nucleotide sequence ID" value="NZ_BAAAGN010000005.1"/>
</dbReference>
<keyword evidence="4" id="KW-1185">Reference proteome</keyword>
<evidence type="ECO:0000259" key="2">
    <source>
        <dbReference type="Pfam" id="PF00775"/>
    </source>
</evidence>
<feature type="region of interest" description="Disordered" evidence="1">
    <location>
        <begin position="59"/>
        <end position="101"/>
    </location>
</feature>
<feature type="region of interest" description="Disordered" evidence="1">
    <location>
        <begin position="292"/>
        <end position="332"/>
    </location>
</feature>
<dbReference type="PROSITE" id="PS51318">
    <property type="entry name" value="TAT"/>
    <property type="match status" value="1"/>
</dbReference>
<dbReference type="InterPro" id="IPR015889">
    <property type="entry name" value="Intradiol_dOase_core"/>
</dbReference>
<keyword evidence="3" id="KW-0223">Dioxygenase</keyword>
<dbReference type="GO" id="GO:0008199">
    <property type="term" value="F:ferric iron binding"/>
    <property type="evidence" value="ECO:0007669"/>
    <property type="project" value="InterPro"/>
</dbReference>
<accession>A0A7Y9DJU1</accession>
<dbReference type="InterPro" id="IPR000627">
    <property type="entry name" value="Intradiol_dOase_C"/>
</dbReference>
<evidence type="ECO:0000313" key="3">
    <source>
        <dbReference type="EMBL" id="NYD21852.1"/>
    </source>
</evidence>
<comment type="caution">
    <text evidence="3">The sequence shown here is derived from an EMBL/GenBank/DDBJ whole genome shotgun (WGS) entry which is preliminary data.</text>
</comment>
<feature type="compositionally biased region" description="Basic and acidic residues" evidence="1">
    <location>
        <begin position="1"/>
        <end position="17"/>
    </location>
</feature>
<organism evidence="3 4">
    <name type="scientific">Kineococcus aurantiacus</name>
    <dbReference type="NCBI Taxonomy" id="37633"/>
    <lineage>
        <taxon>Bacteria</taxon>
        <taxon>Bacillati</taxon>
        <taxon>Actinomycetota</taxon>
        <taxon>Actinomycetes</taxon>
        <taxon>Kineosporiales</taxon>
        <taxon>Kineosporiaceae</taxon>
        <taxon>Kineococcus</taxon>
    </lineage>
</organism>
<name>A0A7Y9DJU1_9ACTN</name>
<dbReference type="Pfam" id="PF00775">
    <property type="entry name" value="Dioxygenase_C"/>
    <property type="match status" value="1"/>
</dbReference>
<evidence type="ECO:0000256" key="1">
    <source>
        <dbReference type="SAM" id="MobiDB-lite"/>
    </source>
</evidence>
<sequence>MTDDRRYEGRPLPRPHEDVDDQGLAFDLATMLDRRRALGFLGLGATGLALAACGSQDTTAASSGSSSASSSASSAASSGSLAEIPDETAGPYPGDGSNGADVLEQSGIVRSDIRSSFGSSTTTAEGVPMTLTLDVVDLAGGNVPFEGVAVYVWHCDRDGNYSLYTTADTNENYLRGVQVADADGSVTFTSTFPACYSGRWPHVHFEVYPSVDDITDVANCIATSQVALPQDVCDTVYATAGYEDSVANLAGVTLATDNVFGDDGGASQLATVTGDVANGYAVSLTVGVDTTTEPTAGTMAGMGSDTSGHPAGGPGDGGTPPSGAPAAAGAAA</sequence>
<feature type="domain" description="Intradiol ring-cleavage dioxygenases" evidence="2">
    <location>
        <begin position="123"/>
        <end position="198"/>
    </location>
</feature>
<dbReference type="PANTHER" id="PTHR34315">
    <property type="match status" value="1"/>
</dbReference>
<dbReference type="Gene3D" id="2.60.130.10">
    <property type="entry name" value="Aromatic compound dioxygenase"/>
    <property type="match status" value="1"/>
</dbReference>
<feature type="compositionally biased region" description="Low complexity" evidence="1">
    <location>
        <begin position="59"/>
        <end position="80"/>
    </location>
</feature>
<keyword evidence="3" id="KW-0560">Oxidoreductase</keyword>
<proteinExistence type="predicted"/>
<evidence type="ECO:0000313" key="4">
    <source>
        <dbReference type="Proteomes" id="UP000521922"/>
    </source>
</evidence>
<dbReference type="SUPFAM" id="SSF49482">
    <property type="entry name" value="Aromatic compound dioxygenase"/>
    <property type="match status" value="1"/>
</dbReference>
<feature type="compositionally biased region" description="Gly residues" evidence="1">
    <location>
        <begin position="310"/>
        <end position="320"/>
    </location>
</feature>
<dbReference type="AlphaFoldDB" id="A0A7Y9DJU1"/>
<dbReference type="EMBL" id="JACCBB010000001">
    <property type="protein sequence ID" value="NYD21852.1"/>
    <property type="molecule type" value="Genomic_DNA"/>
</dbReference>
<feature type="region of interest" description="Disordered" evidence="1">
    <location>
        <begin position="1"/>
        <end position="20"/>
    </location>
</feature>
<reference evidence="3 4" key="1">
    <citation type="submission" date="2020-07" db="EMBL/GenBank/DDBJ databases">
        <title>Sequencing the genomes of 1000 actinobacteria strains.</title>
        <authorList>
            <person name="Klenk H.-P."/>
        </authorList>
    </citation>
    <scope>NUCLEOTIDE SEQUENCE [LARGE SCALE GENOMIC DNA]</scope>
    <source>
        <strain evidence="3 4">DSM 7487</strain>
    </source>
</reference>
<protein>
    <submittedName>
        <fullName evidence="3">Protocatechuate 3,4-dioxygenase beta subunit</fullName>
    </submittedName>
</protein>
<dbReference type="PANTHER" id="PTHR34315:SF1">
    <property type="entry name" value="INTRADIOL RING-CLEAVAGE DIOXYGENASES DOMAIN-CONTAINING PROTEIN-RELATED"/>
    <property type="match status" value="1"/>
</dbReference>
<feature type="compositionally biased region" description="Low complexity" evidence="1">
    <location>
        <begin position="321"/>
        <end position="332"/>
    </location>
</feature>
<dbReference type="GO" id="GO:0016702">
    <property type="term" value="F:oxidoreductase activity, acting on single donors with incorporation of molecular oxygen, incorporation of two atoms of oxygen"/>
    <property type="evidence" value="ECO:0007669"/>
    <property type="project" value="InterPro"/>
</dbReference>
<gene>
    <name evidence="3" type="ORF">BJ968_001392</name>
</gene>